<sequence length="406" mass="45658">MSYQVPVGERKPSGYASILGDSEDSEEELSPGDVLAASLEDLSLLERLGLSSMVMTEEEVEHSFAQLALAFRCDQYTLKRRLQAEEHDRCVAEENLHLELERTKDTLQSLKTRCQDSERTEILEKLELSLENLGGTLEGIVNAAEQLGAVHQEARVSRSVELMVSHVENLKRRHATESSELEETRKLVHWSRGRLCSDSTDDGETRHCLLRQSSQQYLTRRRVSITLIPTPTQLSELDSNIYTDSVKASGGTDSPGSEGTIGRIGGRQLGSSKEMLSRTSLPQAPVDTPSLQQMEQPTNSQEEEPDTISFSSPLQDTVCHRRRYTAAKEEEDSEVDQGSGVESEVQFSDSDDFSLDLSAPLMEQRPLVYGLSHCYRILFWIFLMALSFMMLLGLLVWRLRAPLFWL</sequence>
<dbReference type="Proteomes" id="UP001221898">
    <property type="component" value="Unassembled WGS sequence"/>
</dbReference>
<evidence type="ECO:0000256" key="3">
    <source>
        <dbReference type="ARBA" id="ARBA00022490"/>
    </source>
</evidence>
<keyword evidence="5 10" id="KW-1133">Transmembrane helix</keyword>
<keyword evidence="7 10" id="KW-0472">Membrane</keyword>
<dbReference type="Pfam" id="PF05781">
    <property type="entry name" value="MRVI1"/>
    <property type="match status" value="1"/>
</dbReference>
<feature type="compositionally biased region" description="Polar residues" evidence="9">
    <location>
        <begin position="289"/>
        <end position="300"/>
    </location>
</feature>
<keyword evidence="4 10" id="KW-0812">Transmembrane</keyword>
<keyword evidence="6 8" id="KW-0175">Coiled coil</keyword>
<dbReference type="EMBL" id="JAINUG010000020">
    <property type="protein sequence ID" value="KAJ8412101.1"/>
    <property type="molecule type" value="Genomic_DNA"/>
</dbReference>
<dbReference type="PANTHER" id="PTHR15352:SF4">
    <property type="entry name" value="LYMPHOID-RESTRICTED MEMBRANE PROTEIN-LIKE ISOFORM X1"/>
    <property type="match status" value="1"/>
</dbReference>
<dbReference type="GO" id="GO:0016020">
    <property type="term" value="C:membrane"/>
    <property type="evidence" value="ECO:0007669"/>
    <property type="project" value="UniProtKB-SubCell"/>
</dbReference>
<evidence type="ECO:0008006" key="13">
    <source>
        <dbReference type="Google" id="ProtNLM"/>
    </source>
</evidence>
<feature type="region of interest" description="Disordered" evidence="9">
    <location>
        <begin position="245"/>
        <end position="312"/>
    </location>
</feature>
<dbReference type="AlphaFoldDB" id="A0AAD7T2A4"/>
<evidence type="ECO:0000256" key="9">
    <source>
        <dbReference type="SAM" id="MobiDB-lite"/>
    </source>
</evidence>
<dbReference type="GO" id="GO:0005737">
    <property type="term" value="C:cytoplasm"/>
    <property type="evidence" value="ECO:0007669"/>
    <property type="project" value="UniProtKB-SubCell"/>
</dbReference>
<reference evidence="11" key="1">
    <citation type="journal article" date="2023" name="Science">
        <title>Genome structures resolve the early diversification of teleost fishes.</title>
        <authorList>
            <person name="Parey E."/>
            <person name="Louis A."/>
            <person name="Montfort J."/>
            <person name="Bouchez O."/>
            <person name="Roques C."/>
            <person name="Iampietro C."/>
            <person name="Lluch J."/>
            <person name="Castinel A."/>
            <person name="Donnadieu C."/>
            <person name="Desvignes T."/>
            <person name="Floi Bucao C."/>
            <person name="Jouanno E."/>
            <person name="Wen M."/>
            <person name="Mejri S."/>
            <person name="Dirks R."/>
            <person name="Jansen H."/>
            <person name="Henkel C."/>
            <person name="Chen W.J."/>
            <person name="Zahm M."/>
            <person name="Cabau C."/>
            <person name="Klopp C."/>
            <person name="Thompson A.W."/>
            <person name="Robinson-Rechavi M."/>
            <person name="Braasch I."/>
            <person name="Lecointre G."/>
            <person name="Bobe J."/>
            <person name="Postlethwait J.H."/>
            <person name="Berthelot C."/>
            <person name="Roest Crollius H."/>
            <person name="Guiguen Y."/>
        </authorList>
    </citation>
    <scope>NUCLEOTIDE SEQUENCE</scope>
    <source>
        <strain evidence="11">NC1722</strain>
    </source>
</reference>
<keyword evidence="12" id="KW-1185">Reference proteome</keyword>
<comment type="caution">
    <text evidence="11">The sequence shown here is derived from an EMBL/GenBank/DDBJ whole genome shotgun (WGS) entry which is preliminary data.</text>
</comment>
<feature type="coiled-coil region" evidence="8">
    <location>
        <begin position="93"/>
        <end position="120"/>
    </location>
</feature>
<evidence type="ECO:0000256" key="4">
    <source>
        <dbReference type="ARBA" id="ARBA00022692"/>
    </source>
</evidence>
<evidence type="ECO:0000256" key="10">
    <source>
        <dbReference type="SAM" id="Phobius"/>
    </source>
</evidence>
<feature type="region of interest" description="Disordered" evidence="9">
    <location>
        <begin position="1"/>
        <end position="29"/>
    </location>
</feature>
<evidence type="ECO:0000256" key="6">
    <source>
        <dbReference type="ARBA" id="ARBA00023054"/>
    </source>
</evidence>
<evidence type="ECO:0000256" key="7">
    <source>
        <dbReference type="ARBA" id="ARBA00023136"/>
    </source>
</evidence>
<proteinExistence type="predicted"/>
<dbReference type="PANTHER" id="PTHR15352">
    <property type="entry name" value="LYMPHOID-RESTRICTED MEMBRANE PROTEIN, JAW1"/>
    <property type="match status" value="1"/>
</dbReference>
<evidence type="ECO:0000256" key="8">
    <source>
        <dbReference type="SAM" id="Coils"/>
    </source>
</evidence>
<evidence type="ECO:0000256" key="5">
    <source>
        <dbReference type="ARBA" id="ARBA00022989"/>
    </source>
</evidence>
<accession>A0AAD7T2A4</accession>
<evidence type="ECO:0000256" key="2">
    <source>
        <dbReference type="ARBA" id="ARBA00004496"/>
    </source>
</evidence>
<organism evidence="11 12">
    <name type="scientific">Aldrovandia affinis</name>
    <dbReference type="NCBI Taxonomy" id="143900"/>
    <lineage>
        <taxon>Eukaryota</taxon>
        <taxon>Metazoa</taxon>
        <taxon>Chordata</taxon>
        <taxon>Craniata</taxon>
        <taxon>Vertebrata</taxon>
        <taxon>Euteleostomi</taxon>
        <taxon>Actinopterygii</taxon>
        <taxon>Neopterygii</taxon>
        <taxon>Teleostei</taxon>
        <taxon>Notacanthiformes</taxon>
        <taxon>Halosauridae</taxon>
        <taxon>Aldrovandia</taxon>
    </lineage>
</organism>
<evidence type="ECO:0000313" key="11">
    <source>
        <dbReference type="EMBL" id="KAJ8412101.1"/>
    </source>
</evidence>
<dbReference type="InterPro" id="IPR008677">
    <property type="entry name" value="MRVI1"/>
</dbReference>
<evidence type="ECO:0000313" key="12">
    <source>
        <dbReference type="Proteomes" id="UP001221898"/>
    </source>
</evidence>
<feature type="transmembrane region" description="Helical" evidence="10">
    <location>
        <begin position="377"/>
        <end position="397"/>
    </location>
</feature>
<gene>
    <name evidence="11" type="ORF">AAFF_G00143680</name>
</gene>
<name>A0AAD7T2A4_9TELE</name>
<comment type="subcellular location">
    <subcellularLocation>
        <location evidence="2">Cytoplasm</location>
    </subcellularLocation>
    <subcellularLocation>
        <location evidence="1">Membrane</location>
        <topology evidence="1">Single-pass membrane protein</topology>
    </subcellularLocation>
</comment>
<evidence type="ECO:0000256" key="1">
    <source>
        <dbReference type="ARBA" id="ARBA00004167"/>
    </source>
</evidence>
<protein>
    <recommendedName>
        <fullName evidence="13">Lymphoid-restricted membrane protein-like</fullName>
    </recommendedName>
</protein>
<keyword evidence="3" id="KW-0963">Cytoplasm</keyword>